<evidence type="ECO:0000313" key="2">
    <source>
        <dbReference type="Proteomes" id="UP000242715"/>
    </source>
</evidence>
<keyword evidence="2" id="KW-1185">Reference proteome</keyword>
<organism evidence="1 2">
    <name type="scientific">Trifolium subterraneum</name>
    <name type="common">Subterranean clover</name>
    <dbReference type="NCBI Taxonomy" id="3900"/>
    <lineage>
        <taxon>Eukaryota</taxon>
        <taxon>Viridiplantae</taxon>
        <taxon>Streptophyta</taxon>
        <taxon>Embryophyta</taxon>
        <taxon>Tracheophyta</taxon>
        <taxon>Spermatophyta</taxon>
        <taxon>Magnoliopsida</taxon>
        <taxon>eudicotyledons</taxon>
        <taxon>Gunneridae</taxon>
        <taxon>Pentapetalae</taxon>
        <taxon>rosids</taxon>
        <taxon>fabids</taxon>
        <taxon>Fabales</taxon>
        <taxon>Fabaceae</taxon>
        <taxon>Papilionoideae</taxon>
        <taxon>50 kb inversion clade</taxon>
        <taxon>NPAAA clade</taxon>
        <taxon>Hologalegina</taxon>
        <taxon>IRL clade</taxon>
        <taxon>Trifolieae</taxon>
        <taxon>Trifolium</taxon>
    </lineage>
</organism>
<dbReference type="OrthoDB" id="1435117at2759"/>
<protein>
    <submittedName>
        <fullName evidence="1">Uncharacterized protein</fullName>
    </submittedName>
</protein>
<dbReference type="EMBL" id="DF973238">
    <property type="protein sequence ID" value="GAU21813.1"/>
    <property type="molecule type" value="Genomic_DNA"/>
</dbReference>
<evidence type="ECO:0000313" key="1">
    <source>
        <dbReference type="EMBL" id="GAU21813.1"/>
    </source>
</evidence>
<accession>A0A2Z6LWW0</accession>
<dbReference type="Proteomes" id="UP000242715">
    <property type="component" value="Unassembled WGS sequence"/>
</dbReference>
<sequence>MAVVWAMWITRNAIIFDNGLAQVEKVVDDVKLRSWKWRLGRAKPSASCLLYKWIAETLICLHR</sequence>
<name>A0A2Z6LWW0_TRISU</name>
<gene>
    <name evidence="1" type="ORF">TSUD_176590</name>
</gene>
<reference evidence="2" key="1">
    <citation type="journal article" date="2017" name="Front. Plant Sci.">
        <title>Climate Clever Clovers: New Paradigm to Reduce the Environmental Footprint of Ruminants by Breeding Low Methanogenic Forages Utilizing Haplotype Variation.</title>
        <authorList>
            <person name="Kaur P."/>
            <person name="Appels R."/>
            <person name="Bayer P.E."/>
            <person name="Keeble-Gagnere G."/>
            <person name="Wang J."/>
            <person name="Hirakawa H."/>
            <person name="Shirasawa K."/>
            <person name="Vercoe P."/>
            <person name="Stefanova K."/>
            <person name="Durmic Z."/>
            <person name="Nichols P."/>
            <person name="Revell C."/>
            <person name="Isobe S.N."/>
            <person name="Edwards D."/>
            <person name="Erskine W."/>
        </authorList>
    </citation>
    <scope>NUCLEOTIDE SEQUENCE [LARGE SCALE GENOMIC DNA]</scope>
    <source>
        <strain evidence="2">cv. Daliak</strain>
    </source>
</reference>
<proteinExistence type="predicted"/>
<dbReference type="AlphaFoldDB" id="A0A2Z6LWW0"/>